<comment type="similarity">
    <text evidence="1">Belongs to the short-chain dehydrogenases/reductases (SDR) family.</text>
</comment>
<dbReference type="Pfam" id="PF13561">
    <property type="entry name" value="adh_short_C2"/>
    <property type="match status" value="1"/>
</dbReference>
<evidence type="ECO:0000313" key="2">
    <source>
        <dbReference type="EMBL" id="KGT88825.1"/>
    </source>
</evidence>
<reference evidence="2 3" key="1">
    <citation type="submission" date="2014-10" db="EMBL/GenBank/DDBJ databases">
        <title>Genome sequence of Erwinia typographi M043b.</title>
        <authorList>
            <person name="Chan K.-G."/>
            <person name="Tan W.-S."/>
        </authorList>
    </citation>
    <scope>NUCLEOTIDE SEQUENCE [LARGE SCALE GENOMIC DNA]</scope>
    <source>
        <strain evidence="2 3">M043b</strain>
    </source>
</reference>
<sequence length="261" mass="27260">MDLQIEQRVALVCGAGSGLGRAIAQSLAQEGVRVAVCGRNPEKLAETVSAIVGQGGSARAWQLDLAAPQHFEGILSEIRQHWGDVDILVNNSGGPPPAKAQGTDAALWQQQFTLMVASLIQLTDCVLPAMRQQGWGRIITTTSSGVVAPIPNLALSNALRMSLLGWSKTLANEVAADGVTVNVMVPGRIATARVSQLDEIKAGRENITAEQVAENSRKTIPAGRYGAPEEFGATAAFLAGQPASYITGSVIRVDGGLISSL</sequence>
<dbReference type="PRINTS" id="PR00081">
    <property type="entry name" value="GDHRDH"/>
</dbReference>
<name>A0A0A3YQB0_9GAMM</name>
<dbReference type="AlphaFoldDB" id="A0A0A3YQB0"/>
<dbReference type="PANTHER" id="PTHR42879">
    <property type="entry name" value="3-OXOACYL-(ACYL-CARRIER-PROTEIN) REDUCTASE"/>
    <property type="match status" value="1"/>
</dbReference>
<dbReference type="PANTHER" id="PTHR42879:SF6">
    <property type="entry name" value="NADPH-DEPENDENT REDUCTASE BACG"/>
    <property type="match status" value="1"/>
</dbReference>
<dbReference type="CDD" id="cd05344">
    <property type="entry name" value="BKR_like_SDR_like"/>
    <property type="match status" value="1"/>
</dbReference>
<dbReference type="Proteomes" id="UP000030351">
    <property type="component" value="Unassembled WGS sequence"/>
</dbReference>
<keyword evidence="3" id="KW-1185">Reference proteome</keyword>
<dbReference type="InterPro" id="IPR050259">
    <property type="entry name" value="SDR"/>
</dbReference>
<gene>
    <name evidence="2" type="ORF">NG99_20340</name>
</gene>
<proteinExistence type="inferred from homology"/>
<protein>
    <submittedName>
        <fullName evidence="2">3-oxoacyl-ACP reductase</fullName>
    </submittedName>
</protein>
<dbReference type="OrthoDB" id="9793325at2"/>
<dbReference type="FunFam" id="3.40.50.720:FF:000084">
    <property type="entry name" value="Short-chain dehydrogenase reductase"/>
    <property type="match status" value="1"/>
</dbReference>
<dbReference type="RefSeq" id="WP_034897010.1">
    <property type="nucleotide sequence ID" value="NZ_JRUQ01000059.1"/>
</dbReference>
<dbReference type="STRING" id="371042.NG99_20340"/>
<evidence type="ECO:0000256" key="1">
    <source>
        <dbReference type="ARBA" id="ARBA00006484"/>
    </source>
</evidence>
<dbReference type="Gene3D" id="3.40.50.720">
    <property type="entry name" value="NAD(P)-binding Rossmann-like Domain"/>
    <property type="match status" value="1"/>
</dbReference>
<dbReference type="EMBL" id="JRUQ01000059">
    <property type="protein sequence ID" value="KGT88825.1"/>
    <property type="molecule type" value="Genomic_DNA"/>
</dbReference>
<dbReference type="eggNOG" id="COG1028">
    <property type="taxonomic scope" value="Bacteria"/>
</dbReference>
<dbReference type="InterPro" id="IPR036291">
    <property type="entry name" value="NAD(P)-bd_dom_sf"/>
</dbReference>
<accession>A0A0A3YQB0</accession>
<dbReference type="SUPFAM" id="SSF51735">
    <property type="entry name" value="NAD(P)-binding Rossmann-fold domains"/>
    <property type="match status" value="1"/>
</dbReference>
<organism evidence="2 3">
    <name type="scientific">Erwinia typographi</name>
    <dbReference type="NCBI Taxonomy" id="371042"/>
    <lineage>
        <taxon>Bacteria</taxon>
        <taxon>Pseudomonadati</taxon>
        <taxon>Pseudomonadota</taxon>
        <taxon>Gammaproteobacteria</taxon>
        <taxon>Enterobacterales</taxon>
        <taxon>Erwiniaceae</taxon>
        <taxon>Erwinia</taxon>
    </lineage>
</organism>
<evidence type="ECO:0000313" key="3">
    <source>
        <dbReference type="Proteomes" id="UP000030351"/>
    </source>
</evidence>
<dbReference type="InterPro" id="IPR002347">
    <property type="entry name" value="SDR_fam"/>
</dbReference>
<comment type="caution">
    <text evidence="2">The sequence shown here is derived from an EMBL/GenBank/DDBJ whole genome shotgun (WGS) entry which is preliminary data.</text>
</comment>